<keyword evidence="3" id="KW-1185">Reference proteome</keyword>
<reference evidence="3" key="1">
    <citation type="submission" date="2019-10" db="EMBL/GenBank/DDBJ databases">
        <title>Lacipirellula parvula gen. nov., sp. nov., representing a lineage of planctomycetes widespread in freshwater anoxic habitats, and description of the family Lacipirellulaceae.</title>
        <authorList>
            <person name="Dedysh S.N."/>
            <person name="Kulichevskaya I.S."/>
            <person name="Beletsky A.V."/>
            <person name="Rakitin A.L."/>
            <person name="Mardanov A.V."/>
            <person name="Ivanova A.A."/>
            <person name="Saltykova V.X."/>
            <person name="Rijpstra W.I.C."/>
            <person name="Sinninghe Damste J.S."/>
            <person name="Ravin N.V."/>
        </authorList>
    </citation>
    <scope>NUCLEOTIDE SEQUENCE [LARGE SCALE GENOMIC DNA]</scope>
    <source>
        <strain evidence="3">PX69</strain>
    </source>
</reference>
<evidence type="ECO:0000313" key="3">
    <source>
        <dbReference type="Proteomes" id="UP000326837"/>
    </source>
</evidence>
<evidence type="ECO:0000259" key="1">
    <source>
        <dbReference type="Pfam" id="PF09250"/>
    </source>
</evidence>
<dbReference type="AlphaFoldDB" id="A0A5K7XNJ0"/>
<accession>A0A5K7XNJ0</accession>
<dbReference type="KEGG" id="lpav:PLANPX_4341"/>
<dbReference type="Pfam" id="PF09250">
    <property type="entry name" value="Prim-Pol"/>
    <property type="match status" value="1"/>
</dbReference>
<sequence>MQEATINGHDVLDDLLEEGERLIARGWRIIPCNGKIPCDYRGEPAKGWNKLPATVERLRIGLKAASDPGIGLVMGADSKKIDMEVDDDSEIKARDHLWRDVERPVTLAFQSKRGRHDIYAFDPRLASIPFEVLEYSDGDGNKFKIRLGTNDGGAQSVIPPTAPRAWIEGLGPDDVDAALLPDVVVLRLLACAEAKKPKQTRSRPTGVGIRHDALDAVRKSTTNMEDGGDGSKRLFTAACRSVELNCSDIEAVATINAYAAERPFPKGFTDAEILQRIRDAEGVVQRGEALAIRNYEEVEIEEEGETKVIKVPSPIGDVVAAAKFVTGNWPRRSGGTLFVDDSHGLAFLEKNPTPALFGFLRSRCNNVDWYSSGRFCTQSEFASEFTRTATTYDSIENTPHEPARPATYYRCDVPPAGDGRYLRKFLDLFRPETTIDRDLIQAAAMSLLWGGPFGATPAFAVTSDHGRGVGKTSMVQLLTRIVGGSIDVSANEDGDKLTTRLLTPAARTKRAALWDNIKSMKLSSEKIEALITAPEISGRQLYVGEGTRPNNLVWFLTLNAPSMSTDLAQRSIPIKLVRGDNSGPWLENANRFVDDNRQRLIGDIIGALRAEPFPLRTFGRWAAWEQAIVSRLPEPGEAQQVIAERQAAINTDLDESEIVEEFFCDQLAKLGYDVQQESIRIPSAVAARWYGWAINEPVRSTVASKRMHQLSAEGQMKRLAPEPGRSHGRCYVWTGPAANVFYANIANDLLHRISANRADTQDG</sequence>
<dbReference type="RefSeq" id="WP_152100252.1">
    <property type="nucleotide sequence ID" value="NZ_AP021861.1"/>
</dbReference>
<dbReference type="Proteomes" id="UP000326837">
    <property type="component" value="Chromosome"/>
</dbReference>
<feature type="domain" description="DNA primase/polymerase bifunctional N-terminal" evidence="1">
    <location>
        <begin position="22"/>
        <end position="163"/>
    </location>
</feature>
<dbReference type="InterPro" id="IPR015330">
    <property type="entry name" value="DNA_primase/pol_bifunc_N"/>
</dbReference>
<organism evidence="2 3">
    <name type="scientific">Lacipirellula parvula</name>
    <dbReference type="NCBI Taxonomy" id="2650471"/>
    <lineage>
        <taxon>Bacteria</taxon>
        <taxon>Pseudomonadati</taxon>
        <taxon>Planctomycetota</taxon>
        <taxon>Planctomycetia</taxon>
        <taxon>Pirellulales</taxon>
        <taxon>Lacipirellulaceae</taxon>
        <taxon>Lacipirellula</taxon>
    </lineage>
</organism>
<protein>
    <recommendedName>
        <fullName evidence="1">DNA primase/polymerase bifunctional N-terminal domain-containing protein</fullName>
    </recommendedName>
</protein>
<dbReference type="EMBL" id="AP021861">
    <property type="protein sequence ID" value="BBO34729.1"/>
    <property type="molecule type" value="Genomic_DNA"/>
</dbReference>
<proteinExistence type="predicted"/>
<gene>
    <name evidence="2" type="ORF">PLANPX_4341</name>
</gene>
<evidence type="ECO:0000313" key="2">
    <source>
        <dbReference type="EMBL" id="BBO34729.1"/>
    </source>
</evidence>
<name>A0A5K7XNJ0_9BACT</name>